<gene>
    <name evidence="4" type="ORF">BC008_07850</name>
</gene>
<evidence type="ECO:0000259" key="3">
    <source>
        <dbReference type="PROSITE" id="PS50110"/>
    </source>
</evidence>
<dbReference type="RefSeq" id="WP_027844517.1">
    <property type="nucleotide sequence ID" value="NZ_LMTZ01000167.1"/>
</dbReference>
<evidence type="ECO:0000313" key="4">
    <source>
        <dbReference type="EMBL" id="KST61946.1"/>
    </source>
</evidence>
<dbReference type="SUPFAM" id="SSF52172">
    <property type="entry name" value="CheY-like"/>
    <property type="match status" value="1"/>
</dbReference>
<dbReference type="PANTHER" id="PTHR44591">
    <property type="entry name" value="STRESS RESPONSE REGULATOR PROTEIN 1"/>
    <property type="match status" value="1"/>
</dbReference>
<dbReference type="Proteomes" id="UP000053372">
    <property type="component" value="Unassembled WGS sequence"/>
</dbReference>
<dbReference type="InterPro" id="IPR011006">
    <property type="entry name" value="CheY-like_superfamily"/>
</dbReference>
<name>A0A0V7ZBQ6_9CYAN</name>
<dbReference type="EMBL" id="LMTZ01000167">
    <property type="protein sequence ID" value="KST61946.1"/>
    <property type="molecule type" value="Genomic_DNA"/>
</dbReference>
<dbReference type="Pfam" id="PF00072">
    <property type="entry name" value="Response_reg"/>
    <property type="match status" value="1"/>
</dbReference>
<dbReference type="SMART" id="SM00448">
    <property type="entry name" value="REC"/>
    <property type="match status" value="1"/>
</dbReference>
<proteinExistence type="predicted"/>
<dbReference type="PANTHER" id="PTHR44591:SF23">
    <property type="entry name" value="CHEY SUBFAMILY"/>
    <property type="match status" value="1"/>
</dbReference>
<evidence type="ECO:0000256" key="2">
    <source>
        <dbReference type="PROSITE-ProRule" id="PRU00169"/>
    </source>
</evidence>
<feature type="domain" description="Response regulatory" evidence="3">
    <location>
        <begin position="6"/>
        <end position="131"/>
    </location>
</feature>
<dbReference type="CDD" id="cd17546">
    <property type="entry name" value="REC_hyHK_CKI1_RcsC-like"/>
    <property type="match status" value="1"/>
</dbReference>
<dbReference type="AlphaFoldDB" id="A0A0V7ZBQ6"/>
<comment type="caution">
    <text evidence="4">The sequence shown here is derived from an EMBL/GenBank/DDBJ whole genome shotgun (WGS) entry which is preliminary data.</text>
</comment>
<sequence>MRKKSKVILVEDDLILAKGTAKLLERLGGYQVEITFKCEKIFSLSQAGEVDIILMDINLPGAVWNGDEVSGSDLSRILKSQQPTKNIPIILLTAYAIKSERDILLQQSLADEFFLKPITNYSALIALMEDLISNQYIASMEGESSANT</sequence>
<reference evidence="4 5" key="1">
    <citation type="journal article" date="2015" name="Genome Announc.">
        <title>Draft Genome of the Euendolithic (true boring) Cyanobacterium Mastigocoleus testarum strain BC008.</title>
        <authorList>
            <person name="Guida B.S."/>
            <person name="Garcia-Pichel F."/>
        </authorList>
    </citation>
    <scope>NUCLEOTIDE SEQUENCE [LARGE SCALE GENOMIC DNA]</scope>
    <source>
        <strain evidence="4 5">BC008</strain>
    </source>
</reference>
<evidence type="ECO:0000313" key="5">
    <source>
        <dbReference type="Proteomes" id="UP000053372"/>
    </source>
</evidence>
<protein>
    <submittedName>
        <fullName evidence="4">Response regulator receiver protein</fullName>
    </submittedName>
</protein>
<dbReference type="GO" id="GO:0000160">
    <property type="term" value="P:phosphorelay signal transduction system"/>
    <property type="evidence" value="ECO:0007669"/>
    <property type="project" value="InterPro"/>
</dbReference>
<dbReference type="InterPro" id="IPR050595">
    <property type="entry name" value="Bact_response_regulator"/>
</dbReference>
<dbReference type="PROSITE" id="PS50110">
    <property type="entry name" value="RESPONSE_REGULATORY"/>
    <property type="match status" value="1"/>
</dbReference>
<evidence type="ECO:0000256" key="1">
    <source>
        <dbReference type="ARBA" id="ARBA00022553"/>
    </source>
</evidence>
<feature type="modified residue" description="4-aspartylphosphate" evidence="2">
    <location>
        <position position="56"/>
    </location>
</feature>
<accession>A0A0V7ZBQ6</accession>
<keyword evidence="5" id="KW-1185">Reference proteome</keyword>
<dbReference type="InterPro" id="IPR001789">
    <property type="entry name" value="Sig_transdc_resp-reg_receiver"/>
</dbReference>
<dbReference type="OrthoDB" id="9792014at2"/>
<dbReference type="Gene3D" id="3.40.50.2300">
    <property type="match status" value="1"/>
</dbReference>
<keyword evidence="1 2" id="KW-0597">Phosphoprotein</keyword>
<organism evidence="4 5">
    <name type="scientific">Mastigocoleus testarum BC008</name>
    <dbReference type="NCBI Taxonomy" id="371196"/>
    <lineage>
        <taxon>Bacteria</taxon>
        <taxon>Bacillati</taxon>
        <taxon>Cyanobacteriota</taxon>
        <taxon>Cyanophyceae</taxon>
        <taxon>Nostocales</taxon>
        <taxon>Hapalosiphonaceae</taxon>
        <taxon>Mastigocoleus</taxon>
    </lineage>
</organism>